<dbReference type="PANTHER" id="PTHR43133">
    <property type="entry name" value="RNA POLYMERASE ECF-TYPE SIGMA FACTO"/>
    <property type="match status" value="1"/>
</dbReference>
<organism evidence="7 8">
    <name type="scientific">Candidatus Harrisonbacteria bacterium CG10_big_fil_rev_8_21_14_0_10_42_17</name>
    <dbReference type="NCBI Taxonomy" id="1974584"/>
    <lineage>
        <taxon>Bacteria</taxon>
        <taxon>Candidatus Harrisoniibacteriota</taxon>
    </lineage>
</organism>
<protein>
    <recommendedName>
        <fullName evidence="9">RNA polymerase sigma factor</fullName>
    </recommendedName>
</protein>
<dbReference type="SUPFAM" id="SSF88659">
    <property type="entry name" value="Sigma3 and sigma4 domains of RNA polymerase sigma factors"/>
    <property type="match status" value="1"/>
</dbReference>
<evidence type="ECO:0000256" key="3">
    <source>
        <dbReference type="ARBA" id="ARBA00023082"/>
    </source>
</evidence>
<proteinExistence type="inferred from homology"/>
<evidence type="ECO:0008006" key="9">
    <source>
        <dbReference type="Google" id="ProtNLM"/>
    </source>
</evidence>
<feature type="domain" description="RNA polymerase sigma factor 70 region 4 type 2" evidence="6">
    <location>
        <begin position="136"/>
        <end position="184"/>
    </location>
</feature>
<dbReference type="InterPro" id="IPR013249">
    <property type="entry name" value="RNA_pol_sigma70_r4_t2"/>
</dbReference>
<keyword evidence="2" id="KW-0805">Transcription regulation</keyword>
<dbReference type="GO" id="GO:0006352">
    <property type="term" value="P:DNA-templated transcription initiation"/>
    <property type="evidence" value="ECO:0007669"/>
    <property type="project" value="InterPro"/>
</dbReference>
<evidence type="ECO:0000256" key="4">
    <source>
        <dbReference type="ARBA" id="ARBA00023163"/>
    </source>
</evidence>
<evidence type="ECO:0000259" key="5">
    <source>
        <dbReference type="Pfam" id="PF04542"/>
    </source>
</evidence>
<dbReference type="InterPro" id="IPR013324">
    <property type="entry name" value="RNA_pol_sigma_r3/r4-like"/>
</dbReference>
<dbReference type="GO" id="GO:0016987">
    <property type="term" value="F:sigma factor activity"/>
    <property type="evidence" value="ECO:0007669"/>
    <property type="project" value="UniProtKB-KW"/>
</dbReference>
<comment type="caution">
    <text evidence="7">The sequence shown here is derived from an EMBL/GenBank/DDBJ whole genome shotgun (WGS) entry which is preliminary data.</text>
</comment>
<dbReference type="InterPro" id="IPR014284">
    <property type="entry name" value="RNA_pol_sigma-70_dom"/>
</dbReference>
<sequence>MVLLTKEKKEIIWENEKDEAILRASQEQPHLFRILINRYEEAFLRKAKSVVFENEESEDIVQETFIKIYRYAKKFEKREGVEFKSWAYKILMNTSFTHYAKLQKTRGNIEFQDFLAAGNLHPTENFALKQELSNGIQVALAKMPNPLALVLKAYYFEDKSYAQIAEEQNVTLPALKMRLFRARRLFKKHYEVDKSFNE</sequence>
<accession>A0A2M6WHZ8</accession>
<dbReference type="NCBIfam" id="TIGR02937">
    <property type="entry name" value="sigma70-ECF"/>
    <property type="match status" value="1"/>
</dbReference>
<dbReference type="Gene3D" id="1.10.10.10">
    <property type="entry name" value="Winged helix-like DNA-binding domain superfamily/Winged helix DNA-binding domain"/>
    <property type="match status" value="1"/>
</dbReference>
<evidence type="ECO:0000313" key="7">
    <source>
        <dbReference type="EMBL" id="PIT92354.1"/>
    </source>
</evidence>
<dbReference type="Pfam" id="PF04542">
    <property type="entry name" value="Sigma70_r2"/>
    <property type="match status" value="1"/>
</dbReference>
<dbReference type="InterPro" id="IPR007627">
    <property type="entry name" value="RNA_pol_sigma70_r2"/>
</dbReference>
<dbReference type="AlphaFoldDB" id="A0A2M6WHZ8"/>
<comment type="similarity">
    <text evidence="1">Belongs to the sigma-70 factor family. ECF subfamily.</text>
</comment>
<dbReference type="InterPro" id="IPR036388">
    <property type="entry name" value="WH-like_DNA-bd_sf"/>
</dbReference>
<reference evidence="8" key="1">
    <citation type="submission" date="2017-09" db="EMBL/GenBank/DDBJ databases">
        <title>Depth-based differentiation of microbial function through sediment-hosted aquifers and enrichment of novel symbionts in the deep terrestrial subsurface.</title>
        <authorList>
            <person name="Probst A.J."/>
            <person name="Ladd B."/>
            <person name="Jarett J.K."/>
            <person name="Geller-Mcgrath D.E."/>
            <person name="Sieber C.M.K."/>
            <person name="Emerson J.B."/>
            <person name="Anantharaman K."/>
            <person name="Thomas B.C."/>
            <person name="Malmstrom R."/>
            <person name="Stieglmeier M."/>
            <person name="Klingl A."/>
            <person name="Woyke T."/>
            <person name="Ryan C.M."/>
            <person name="Banfield J.F."/>
        </authorList>
    </citation>
    <scope>NUCLEOTIDE SEQUENCE [LARGE SCALE GENOMIC DNA]</scope>
</reference>
<name>A0A2M6WHZ8_9BACT</name>
<evidence type="ECO:0000313" key="8">
    <source>
        <dbReference type="Proteomes" id="UP000228635"/>
    </source>
</evidence>
<evidence type="ECO:0000259" key="6">
    <source>
        <dbReference type="Pfam" id="PF08281"/>
    </source>
</evidence>
<dbReference type="PANTHER" id="PTHR43133:SF51">
    <property type="entry name" value="RNA POLYMERASE SIGMA FACTOR"/>
    <property type="match status" value="1"/>
</dbReference>
<dbReference type="Pfam" id="PF08281">
    <property type="entry name" value="Sigma70_r4_2"/>
    <property type="match status" value="1"/>
</dbReference>
<dbReference type="EMBL" id="PFBA01000025">
    <property type="protein sequence ID" value="PIT92354.1"/>
    <property type="molecule type" value="Genomic_DNA"/>
</dbReference>
<keyword evidence="3" id="KW-0731">Sigma factor</keyword>
<feature type="domain" description="RNA polymerase sigma-70 region 2" evidence="5">
    <location>
        <begin position="35"/>
        <end position="104"/>
    </location>
</feature>
<dbReference type="Proteomes" id="UP000228635">
    <property type="component" value="Unassembled WGS sequence"/>
</dbReference>
<dbReference type="InterPro" id="IPR039425">
    <property type="entry name" value="RNA_pol_sigma-70-like"/>
</dbReference>
<keyword evidence="4" id="KW-0804">Transcription</keyword>
<dbReference type="GO" id="GO:0003677">
    <property type="term" value="F:DNA binding"/>
    <property type="evidence" value="ECO:0007669"/>
    <property type="project" value="InterPro"/>
</dbReference>
<dbReference type="Gene3D" id="1.10.1740.10">
    <property type="match status" value="1"/>
</dbReference>
<evidence type="ECO:0000256" key="2">
    <source>
        <dbReference type="ARBA" id="ARBA00023015"/>
    </source>
</evidence>
<dbReference type="InterPro" id="IPR013325">
    <property type="entry name" value="RNA_pol_sigma_r2"/>
</dbReference>
<dbReference type="SUPFAM" id="SSF88946">
    <property type="entry name" value="Sigma2 domain of RNA polymerase sigma factors"/>
    <property type="match status" value="1"/>
</dbReference>
<gene>
    <name evidence="7" type="ORF">COU08_02870</name>
</gene>
<evidence type="ECO:0000256" key="1">
    <source>
        <dbReference type="ARBA" id="ARBA00010641"/>
    </source>
</evidence>